<gene>
    <name evidence="3" type="ORF">GBAR_LOCUS641</name>
</gene>
<proteinExistence type="predicted"/>
<comment type="caution">
    <text evidence="3">The sequence shown here is derived from an EMBL/GenBank/DDBJ whole genome shotgun (WGS) entry which is preliminary data.</text>
</comment>
<dbReference type="SUPFAM" id="SSF50353">
    <property type="entry name" value="Cytokine"/>
    <property type="match status" value="1"/>
</dbReference>
<keyword evidence="2" id="KW-0732">Signal</keyword>
<dbReference type="AlphaFoldDB" id="A0AA35VT52"/>
<evidence type="ECO:0000256" key="2">
    <source>
        <dbReference type="SAM" id="SignalP"/>
    </source>
</evidence>
<name>A0AA35VT52_GEOBA</name>
<dbReference type="InterPro" id="IPR008996">
    <property type="entry name" value="IL1/FGF"/>
</dbReference>
<protein>
    <submittedName>
        <fullName evidence="3">Uncharacterized protein</fullName>
    </submittedName>
</protein>
<feature type="chain" id="PRO_5041470832" evidence="2">
    <location>
        <begin position="23"/>
        <end position="194"/>
    </location>
</feature>
<organism evidence="3 4">
    <name type="scientific">Geodia barretti</name>
    <name type="common">Barrett's horny sponge</name>
    <dbReference type="NCBI Taxonomy" id="519541"/>
    <lineage>
        <taxon>Eukaryota</taxon>
        <taxon>Metazoa</taxon>
        <taxon>Porifera</taxon>
        <taxon>Demospongiae</taxon>
        <taxon>Heteroscleromorpha</taxon>
        <taxon>Tetractinellida</taxon>
        <taxon>Astrophorina</taxon>
        <taxon>Geodiidae</taxon>
        <taxon>Geodia</taxon>
    </lineage>
</organism>
<dbReference type="EMBL" id="CASHTH010000106">
    <property type="protein sequence ID" value="CAI7991174.1"/>
    <property type="molecule type" value="Genomic_DNA"/>
</dbReference>
<dbReference type="Proteomes" id="UP001174909">
    <property type="component" value="Unassembled WGS sequence"/>
</dbReference>
<reference evidence="3" key="1">
    <citation type="submission" date="2023-03" db="EMBL/GenBank/DDBJ databases">
        <authorList>
            <person name="Steffen K."/>
            <person name="Cardenas P."/>
        </authorList>
    </citation>
    <scope>NUCLEOTIDE SEQUENCE</scope>
</reference>
<feature type="signal peptide" evidence="2">
    <location>
        <begin position="1"/>
        <end position="22"/>
    </location>
</feature>
<evidence type="ECO:0000256" key="1">
    <source>
        <dbReference type="SAM" id="MobiDB-lite"/>
    </source>
</evidence>
<keyword evidence="4" id="KW-1185">Reference proteome</keyword>
<feature type="region of interest" description="Disordered" evidence="1">
    <location>
        <begin position="128"/>
        <end position="159"/>
    </location>
</feature>
<evidence type="ECO:0000313" key="3">
    <source>
        <dbReference type="EMBL" id="CAI7991174.1"/>
    </source>
</evidence>
<evidence type="ECO:0000313" key="4">
    <source>
        <dbReference type="Proteomes" id="UP001174909"/>
    </source>
</evidence>
<sequence length="194" mass="21454">MSISHLVLQLLLALCAATSSYGRPVQMTLQHRLLSRVTGHYLAITKSGRVHANGDINTENPGYRKPNHVQIASVKYAGNSWFLVVTPEDKIRAQVPDGENEVIEEVHLPDGSTALRFVNYDRISRSFEGSGLSPASEKTTADFSVPHSEDAASTEPPRECYLGFSDELGRTYGRAQCYSDTSSVHVRMHMIPHE</sequence>
<accession>A0AA35VT52</accession>